<dbReference type="Proteomes" id="UP000824988">
    <property type="component" value="Chromosome"/>
</dbReference>
<comment type="similarity">
    <text evidence="2">Belongs to the PhoH family.</text>
</comment>
<feature type="domain" description="PhoH-like protein" evidence="7">
    <location>
        <begin position="117"/>
        <end position="320"/>
    </location>
</feature>
<organism evidence="8 9">
    <name type="scientific">Methylogaea oryzae</name>
    <dbReference type="NCBI Taxonomy" id="1295382"/>
    <lineage>
        <taxon>Bacteria</taxon>
        <taxon>Pseudomonadati</taxon>
        <taxon>Pseudomonadota</taxon>
        <taxon>Gammaproteobacteria</taxon>
        <taxon>Methylococcales</taxon>
        <taxon>Methylococcaceae</taxon>
        <taxon>Methylogaea</taxon>
    </lineage>
</organism>
<evidence type="ECO:0000256" key="3">
    <source>
        <dbReference type="ARBA" id="ARBA00022490"/>
    </source>
</evidence>
<name>A0A8D4VQL3_9GAMM</name>
<keyword evidence="5 8" id="KW-0067">ATP-binding</keyword>
<sequence>MTSHPNAVNLTLEPADNERLANLCGPLDEHLRQIERRLGVEIASRGNQFQVIGSRESASAAGKVLEDLYAASRDEAITPERVHLSLQESSVQRLMEKDEAQLEGGELLSIHTKRGIIRARGANQQTYLRNIRHNDINFGIGPAGTGKTYLAVACAVEALERDRVRRLILARPAVEAGEKLGFLPGDMAQKVDPYLRPLYDALYEMLGFERVAKLQERNVIEVAPLAFMRGRTLNDAFIILDEAQNTTVEQIKMFLTRVGFGSTAVITGDITQIDLPRHKQSGLRQVVEVLRKVEGISFTFFGAEDVVRHPLVQRIVTAYEAYEQANPPSPYGDRGRDKDESEPPRP</sequence>
<dbReference type="PANTHER" id="PTHR30473">
    <property type="entry name" value="PROTEIN PHOH"/>
    <property type="match status" value="1"/>
</dbReference>
<evidence type="ECO:0000313" key="9">
    <source>
        <dbReference type="Proteomes" id="UP000824988"/>
    </source>
</evidence>
<dbReference type="AlphaFoldDB" id="A0A8D4VQL3"/>
<dbReference type="Pfam" id="PF02562">
    <property type="entry name" value="PhoH"/>
    <property type="match status" value="1"/>
</dbReference>
<evidence type="ECO:0000256" key="4">
    <source>
        <dbReference type="ARBA" id="ARBA00022741"/>
    </source>
</evidence>
<keyword evidence="4" id="KW-0547">Nucleotide-binding</keyword>
<dbReference type="PANTHER" id="PTHR30473:SF1">
    <property type="entry name" value="PHOH-LIKE PROTEIN"/>
    <property type="match status" value="1"/>
</dbReference>
<protein>
    <submittedName>
        <fullName evidence="8">ATP-binding protein</fullName>
    </submittedName>
</protein>
<reference evidence="8" key="1">
    <citation type="submission" date="2019-06" db="EMBL/GenBank/DDBJ databases">
        <title>Complete genome sequence of Methylogaea oryzae strain JCM16910.</title>
        <authorList>
            <person name="Asakawa S."/>
        </authorList>
    </citation>
    <scope>NUCLEOTIDE SEQUENCE</scope>
    <source>
        <strain evidence="8">E10</strain>
    </source>
</reference>
<feature type="region of interest" description="Disordered" evidence="6">
    <location>
        <begin position="323"/>
        <end position="346"/>
    </location>
</feature>
<evidence type="ECO:0000313" key="8">
    <source>
        <dbReference type="EMBL" id="BBL72698.1"/>
    </source>
</evidence>
<dbReference type="GO" id="GO:0005829">
    <property type="term" value="C:cytosol"/>
    <property type="evidence" value="ECO:0007669"/>
    <property type="project" value="TreeGrafter"/>
</dbReference>
<dbReference type="GO" id="GO:0005524">
    <property type="term" value="F:ATP binding"/>
    <property type="evidence" value="ECO:0007669"/>
    <property type="project" value="UniProtKB-KW"/>
</dbReference>
<keyword evidence="9" id="KW-1185">Reference proteome</keyword>
<accession>A0A8D4VQL3</accession>
<gene>
    <name evidence="8" type="ORF">MoryE10_33040</name>
</gene>
<evidence type="ECO:0000256" key="1">
    <source>
        <dbReference type="ARBA" id="ARBA00004496"/>
    </source>
</evidence>
<evidence type="ECO:0000256" key="6">
    <source>
        <dbReference type="SAM" id="MobiDB-lite"/>
    </source>
</evidence>
<evidence type="ECO:0000256" key="5">
    <source>
        <dbReference type="ARBA" id="ARBA00022840"/>
    </source>
</evidence>
<feature type="compositionally biased region" description="Basic and acidic residues" evidence="6">
    <location>
        <begin position="333"/>
        <end position="346"/>
    </location>
</feature>
<dbReference type="FunFam" id="3.40.50.300:FF:000013">
    <property type="entry name" value="PhoH family ATPase"/>
    <property type="match status" value="1"/>
</dbReference>
<dbReference type="EMBL" id="AP019782">
    <property type="protein sequence ID" value="BBL72698.1"/>
    <property type="molecule type" value="Genomic_DNA"/>
</dbReference>
<proteinExistence type="inferred from homology"/>
<dbReference type="InterPro" id="IPR051451">
    <property type="entry name" value="PhoH2-like"/>
</dbReference>
<comment type="subcellular location">
    <subcellularLocation>
        <location evidence="1">Cytoplasm</location>
    </subcellularLocation>
</comment>
<evidence type="ECO:0000259" key="7">
    <source>
        <dbReference type="Pfam" id="PF02562"/>
    </source>
</evidence>
<dbReference type="KEGG" id="moz:MoryE10_33040"/>
<keyword evidence="3" id="KW-0963">Cytoplasm</keyword>
<dbReference type="RefSeq" id="WP_221047708.1">
    <property type="nucleotide sequence ID" value="NZ_AP019782.1"/>
</dbReference>
<evidence type="ECO:0000256" key="2">
    <source>
        <dbReference type="ARBA" id="ARBA00010393"/>
    </source>
</evidence>
<dbReference type="InterPro" id="IPR003714">
    <property type="entry name" value="PhoH"/>
</dbReference>